<evidence type="ECO:0000313" key="4">
    <source>
        <dbReference type="Proteomes" id="UP000282985"/>
    </source>
</evidence>
<feature type="chain" id="PRO_5019109370" evidence="1">
    <location>
        <begin position="24"/>
        <end position="694"/>
    </location>
</feature>
<dbReference type="InterPro" id="IPR013783">
    <property type="entry name" value="Ig-like_fold"/>
</dbReference>
<dbReference type="NCBIfam" id="TIGR04183">
    <property type="entry name" value="Por_Secre_tail"/>
    <property type="match status" value="1"/>
</dbReference>
<dbReference type="Pfam" id="PF18962">
    <property type="entry name" value="Por_Secre_tail"/>
    <property type="match status" value="1"/>
</dbReference>
<protein>
    <submittedName>
        <fullName evidence="3">T9SS C-terminal target domain-containing protein</fullName>
    </submittedName>
</protein>
<dbReference type="AlphaFoldDB" id="A0A434AX48"/>
<keyword evidence="4" id="KW-1185">Reference proteome</keyword>
<dbReference type="SUPFAM" id="SSF50494">
    <property type="entry name" value="Trypsin-like serine proteases"/>
    <property type="match status" value="1"/>
</dbReference>
<dbReference type="InterPro" id="IPR026444">
    <property type="entry name" value="Secre_tail"/>
</dbReference>
<dbReference type="InterPro" id="IPR043504">
    <property type="entry name" value="Peptidase_S1_PA_chymotrypsin"/>
</dbReference>
<dbReference type="PANTHER" id="PTHR36234">
    <property type="entry name" value="LYSYL ENDOPEPTIDASE"/>
    <property type="match status" value="1"/>
</dbReference>
<gene>
    <name evidence="3" type="ORF">DLK05_04605</name>
</gene>
<keyword evidence="1" id="KW-0732">Signal</keyword>
<dbReference type="EMBL" id="RJJX01000004">
    <property type="protein sequence ID" value="RUT79104.1"/>
    <property type="molecule type" value="Genomic_DNA"/>
</dbReference>
<dbReference type="InterPro" id="IPR000601">
    <property type="entry name" value="PKD_dom"/>
</dbReference>
<dbReference type="InterPro" id="IPR022409">
    <property type="entry name" value="PKD/Chitinase_dom"/>
</dbReference>
<name>A0A434AX48_9BACT</name>
<organism evidence="3 4">
    <name type="scientific">Ancylomarina longa</name>
    <dbReference type="NCBI Taxonomy" id="2487017"/>
    <lineage>
        <taxon>Bacteria</taxon>
        <taxon>Pseudomonadati</taxon>
        <taxon>Bacteroidota</taxon>
        <taxon>Bacteroidia</taxon>
        <taxon>Marinilabiliales</taxon>
        <taxon>Marinifilaceae</taxon>
        <taxon>Ancylomarina</taxon>
    </lineage>
</organism>
<dbReference type="InterPro" id="IPR009003">
    <property type="entry name" value="Peptidase_S1_PA"/>
</dbReference>
<dbReference type="Gene3D" id="2.60.40.10">
    <property type="entry name" value="Immunoglobulins"/>
    <property type="match status" value="2"/>
</dbReference>
<dbReference type="SMART" id="SM00089">
    <property type="entry name" value="PKD"/>
    <property type="match status" value="2"/>
</dbReference>
<feature type="domain" description="PKD" evidence="2">
    <location>
        <begin position="455"/>
        <end position="520"/>
    </location>
</feature>
<dbReference type="RefSeq" id="WP_127342819.1">
    <property type="nucleotide sequence ID" value="NZ_RJJX01000004.1"/>
</dbReference>
<proteinExistence type="predicted"/>
<feature type="signal peptide" evidence="1">
    <location>
        <begin position="1"/>
        <end position="23"/>
    </location>
</feature>
<dbReference type="OrthoDB" id="9342482at2"/>
<evidence type="ECO:0000313" key="3">
    <source>
        <dbReference type="EMBL" id="RUT79104.1"/>
    </source>
</evidence>
<dbReference type="Pfam" id="PF13365">
    <property type="entry name" value="Trypsin_2"/>
    <property type="match status" value="1"/>
</dbReference>
<dbReference type="CDD" id="cd00146">
    <property type="entry name" value="PKD"/>
    <property type="match status" value="2"/>
</dbReference>
<dbReference type="InterPro" id="IPR035986">
    <property type="entry name" value="PKD_dom_sf"/>
</dbReference>
<dbReference type="PANTHER" id="PTHR36234:SF5">
    <property type="entry name" value="LYSYL ENDOPEPTIDASE"/>
    <property type="match status" value="1"/>
</dbReference>
<dbReference type="Proteomes" id="UP000282985">
    <property type="component" value="Unassembled WGS sequence"/>
</dbReference>
<comment type="caution">
    <text evidence="3">The sequence shown here is derived from an EMBL/GenBank/DDBJ whole genome shotgun (WGS) entry which is preliminary data.</text>
</comment>
<dbReference type="Pfam" id="PF18911">
    <property type="entry name" value="PKD_4"/>
    <property type="match status" value="1"/>
</dbReference>
<accession>A0A434AX48</accession>
<evidence type="ECO:0000256" key="1">
    <source>
        <dbReference type="SAM" id="SignalP"/>
    </source>
</evidence>
<dbReference type="Gene3D" id="2.40.10.10">
    <property type="entry name" value="Trypsin-like serine proteases"/>
    <property type="match status" value="2"/>
</dbReference>
<evidence type="ECO:0000259" key="2">
    <source>
        <dbReference type="PROSITE" id="PS50093"/>
    </source>
</evidence>
<sequence>MISKLLRIGFSISFIFFSWSSHAQISCGGSPIYNKRTTKSEVKVQYLPRFESSYSINNKDNIGGNRLKLAQYAYRFKVDYNANEYGSWETIENGRRVWRFALSSSGAFSLGIIFSKFKLPKGGQLFIYSNQNDQVLGAYTEKNNKKSGKLSVEPLAGDMAIIEYIEPQDADFTAEIEIGAVLHDYKNIFNLLQGEATYLKSSGTCNVDINCPEGADWQTEKEAVCHILYGGWIATGALVNNTNFDGRPFFLTAHHAINTQDDADIAIFYFNYENSSCNTADALKSQSISGSTLLATTVNLDFTLLELSVMPPAAYTPYYAGWDRSGRVPARTVCIHHPSGDAKKISIDYDSPVTDSYSDTKFTFDANTHWRIGEWDIGTTEGGSSGSPLFDENHRIIGDLTGGEASCSNSINDFYAKFSESWNNYPGDSEQLKVWLDPLNLGVETLDGFDPYAGLRANFIISDDTICINSPVTLADFSTGDPDSYNWDFGQDAVPANSTDKVPSEIVYSSDGLKTVKLIVQKNGVVDSLSNTILVMDYPFADFDYTLEKQTIQIINTSLNAFSYEWNFGDGGLSDLENPLHSYSLGGNYEVNLSVKNVCGLNTTQKEIKTSYKDQLSIYPNPSNGIFTVDLSKITYSQIVWGIYSSNGSLVKNGLIAQYSNSLDVNLNGQAPDIYILNLNVDGEVLKRKLVLVK</sequence>
<reference evidence="3 4" key="1">
    <citation type="submission" date="2018-11" db="EMBL/GenBank/DDBJ databases">
        <title>Parancylomarina longa gen. nov., sp. nov., isolated from sediments of southern Okinawa.</title>
        <authorList>
            <person name="Fu T."/>
        </authorList>
    </citation>
    <scope>NUCLEOTIDE SEQUENCE [LARGE SCALE GENOMIC DNA]</scope>
    <source>
        <strain evidence="3 4">T3-2 S1-C</strain>
    </source>
</reference>
<dbReference type="SUPFAM" id="SSF49299">
    <property type="entry name" value="PKD domain"/>
    <property type="match status" value="2"/>
</dbReference>
<dbReference type="PROSITE" id="PS50093">
    <property type="entry name" value="PKD"/>
    <property type="match status" value="2"/>
</dbReference>
<feature type="domain" description="PKD" evidence="2">
    <location>
        <begin position="563"/>
        <end position="608"/>
    </location>
</feature>